<reference evidence="2" key="1">
    <citation type="submission" date="2023-10" db="EMBL/GenBank/DDBJ databases">
        <title>Genome assembly of Pristionchus species.</title>
        <authorList>
            <person name="Yoshida K."/>
            <person name="Sommer R.J."/>
        </authorList>
    </citation>
    <scope>NUCLEOTIDE SEQUENCE</scope>
    <source>
        <strain evidence="2">RS5133</strain>
    </source>
</reference>
<dbReference type="Pfam" id="PF10326">
    <property type="entry name" value="7TM_GPCR_Str"/>
    <property type="match status" value="1"/>
</dbReference>
<evidence type="ECO:0000313" key="3">
    <source>
        <dbReference type="Proteomes" id="UP001432322"/>
    </source>
</evidence>
<dbReference type="PANTHER" id="PTHR46178:SF9">
    <property type="entry name" value="SEVEN TM RECEPTOR"/>
    <property type="match status" value="1"/>
</dbReference>
<keyword evidence="1" id="KW-1133">Transmembrane helix</keyword>
<proteinExistence type="predicted"/>
<evidence type="ECO:0000313" key="2">
    <source>
        <dbReference type="EMBL" id="GMT21657.1"/>
    </source>
</evidence>
<evidence type="ECO:0000256" key="1">
    <source>
        <dbReference type="SAM" id="Phobius"/>
    </source>
</evidence>
<keyword evidence="1" id="KW-0472">Membrane</keyword>
<dbReference type="AlphaFoldDB" id="A0AAV5VUJ8"/>
<comment type="caution">
    <text evidence="2">The sequence shown here is derived from an EMBL/GenBank/DDBJ whole genome shotgun (WGS) entry which is preliminary data.</text>
</comment>
<keyword evidence="3" id="KW-1185">Reference proteome</keyword>
<accession>A0AAV5VUJ8</accession>
<evidence type="ECO:0008006" key="4">
    <source>
        <dbReference type="Google" id="ProtNLM"/>
    </source>
</evidence>
<name>A0AAV5VUJ8_9BILA</name>
<feature type="transmembrane region" description="Helical" evidence="1">
    <location>
        <begin position="29"/>
        <end position="51"/>
    </location>
</feature>
<feature type="non-terminal residue" evidence="2">
    <location>
        <position position="1"/>
    </location>
</feature>
<keyword evidence="1" id="KW-0812">Transmembrane</keyword>
<dbReference type="EMBL" id="BTSY01000004">
    <property type="protein sequence ID" value="GMT21657.1"/>
    <property type="molecule type" value="Genomic_DNA"/>
</dbReference>
<sequence>FCGWSVNKEIKRGTISLNLRLMHARAMHVLLLQTLNPVIFLYGPFVILFVASLSGIDSHIPEKITEIIIHIFPINNVIIILTNTDEY</sequence>
<dbReference type="InterPro" id="IPR019428">
    <property type="entry name" value="7TM_GPCR_serpentine_rcpt_Str"/>
</dbReference>
<organism evidence="2 3">
    <name type="scientific">Pristionchus fissidentatus</name>
    <dbReference type="NCBI Taxonomy" id="1538716"/>
    <lineage>
        <taxon>Eukaryota</taxon>
        <taxon>Metazoa</taxon>
        <taxon>Ecdysozoa</taxon>
        <taxon>Nematoda</taxon>
        <taxon>Chromadorea</taxon>
        <taxon>Rhabditida</taxon>
        <taxon>Rhabditina</taxon>
        <taxon>Diplogasteromorpha</taxon>
        <taxon>Diplogasteroidea</taxon>
        <taxon>Neodiplogasteridae</taxon>
        <taxon>Pristionchus</taxon>
    </lineage>
</organism>
<dbReference type="Proteomes" id="UP001432322">
    <property type="component" value="Unassembled WGS sequence"/>
</dbReference>
<feature type="non-terminal residue" evidence="2">
    <location>
        <position position="87"/>
    </location>
</feature>
<gene>
    <name evidence="2" type="ORF">PFISCL1PPCAC_12954</name>
</gene>
<dbReference type="PANTHER" id="PTHR46178">
    <property type="entry name" value="SEVEN TM RECEPTOR"/>
    <property type="match status" value="1"/>
</dbReference>
<protein>
    <recommendedName>
        <fullName evidence="4">G protein-coupled receptor</fullName>
    </recommendedName>
</protein>